<organism evidence="1 2">
    <name type="scientific">Lysobacter capsici AZ78</name>
    <dbReference type="NCBI Taxonomy" id="1444315"/>
    <lineage>
        <taxon>Bacteria</taxon>
        <taxon>Pseudomonadati</taxon>
        <taxon>Pseudomonadota</taxon>
        <taxon>Gammaproteobacteria</taxon>
        <taxon>Lysobacterales</taxon>
        <taxon>Lysobacteraceae</taxon>
        <taxon>Lysobacter</taxon>
    </lineage>
</organism>
<reference evidence="1 2" key="1">
    <citation type="journal article" date="2014" name="Genome Announc.">
        <title>Draft Genome Sequence of Lysobacter capsici AZ78, a Bacterium Antagonistic to Plant-Pathogenic Oomycetes.</title>
        <authorList>
            <person name="Puopolo G."/>
            <person name="Sonego P."/>
            <person name="Engelen K."/>
            <person name="Pertot I."/>
        </authorList>
    </citation>
    <scope>NUCLEOTIDE SEQUENCE [LARGE SCALE GENOMIC DNA]</scope>
    <source>
        <strain evidence="1 2">AZ78</strain>
    </source>
</reference>
<dbReference type="GeneID" id="97901780"/>
<evidence type="ECO:0000313" key="2">
    <source>
        <dbReference type="Proteomes" id="UP000023435"/>
    </source>
</evidence>
<dbReference type="OrthoDB" id="9802471at2"/>
<dbReference type="RefSeq" id="WP_036108894.1">
    <property type="nucleotide sequence ID" value="NZ_JAJA02000001.1"/>
</dbReference>
<evidence type="ECO:0000313" key="1">
    <source>
        <dbReference type="EMBL" id="KWS04717.1"/>
    </source>
</evidence>
<proteinExistence type="predicted"/>
<accession>A0A120AGJ9</accession>
<protein>
    <submittedName>
        <fullName evidence="1">Uncharacterized protein</fullName>
    </submittedName>
</protein>
<sequence length="105" mass="11541">MKIVSDSLLHTTSDDLGVKVVDEVLHAPPELVRLLNRIGIKDAAYLPSVVEDMPSLFVQELGISRGSLRSIQEALSDQLEQLTGPIRNDFVMPPLGAMIHRAKKV</sequence>
<name>A0A120AGJ9_9GAMM</name>
<dbReference type="AlphaFoldDB" id="A0A120AGJ9"/>
<comment type="caution">
    <text evidence="1">The sequence shown here is derived from an EMBL/GenBank/DDBJ whole genome shotgun (WGS) entry which is preliminary data.</text>
</comment>
<gene>
    <name evidence="1" type="ORF">AZ78_2267</name>
</gene>
<dbReference type="Proteomes" id="UP000023435">
    <property type="component" value="Unassembled WGS sequence"/>
</dbReference>
<dbReference type="EMBL" id="JAJA02000001">
    <property type="protein sequence ID" value="KWS04717.1"/>
    <property type="molecule type" value="Genomic_DNA"/>
</dbReference>
<keyword evidence="2" id="KW-1185">Reference proteome</keyword>